<dbReference type="Proteomes" id="UP001236663">
    <property type="component" value="Unassembled WGS sequence"/>
</dbReference>
<name>A0ABT8CA30_9BACT</name>
<keyword evidence="1" id="KW-0175">Coiled coil</keyword>
<evidence type="ECO:0000256" key="1">
    <source>
        <dbReference type="SAM" id="Coils"/>
    </source>
</evidence>
<protein>
    <submittedName>
        <fullName evidence="2">Uncharacterized protein</fullName>
    </submittedName>
</protein>
<gene>
    <name evidence="2" type="ORF">QWZ15_12640</name>
</gene>
<accession>A0ABT8CA30</accession>
<dbReference type="EMBL" id="JAUFQS010000012">
    <property type="protein sequence ID" value="MDN3688683.1"/>
    <property type="molecule type" value="Genomic_DNA"/>
</dbReference>
<comment type="caution">
    <text evidence="2">The sequence shown here is derived from an EMBL/GenBank/DDBJ whole genome shotgun (WGS) entry which is preliminary data.</text>
</comment>
<evidence type="ECO:0000313" key="2">
    <source>
        <dbReference type="EMBL" id="MDN3688683.1"/>
    </source>
</evidence>
<reference evidence="3" key="1">
    <citation type="journal article" date="2019" name="Int. J. Syst. Evol. Microbiol.">
        <title>The Global Catalogue of Microorganisms (GCM) 10K type strain sequencing project: providing services to taxonomists for standard genome sequencing and annotation.</title>
        <authorList>
            <consortium name="The Broad Institute Genomics Platform"/>
            <consortium name="The Broad Institute Genome Sequencing Center for Infectious Disease"/>
            <person name="Wu L."/>
            <person name="Ma J."/>
        </authorList>
    </citation>
    <scope>NUCLEOTIDE SEQUENCE [LARGE SCALE GENOMIC DNA]</scope>
    <source>
        <strain evidence="3">CECT 7706</strain>
    </source>
</reference>
<proteinExistence type="predicted"/>
<evidence type="ECO:0000313" key="3">
    <source>
        <dbReference type="Proteomes" id="UP001236663"/>
    </source>
</evidence>
<dbReference type="RefSeq" id="WP_163386512.1">
    <property type="nucleotide sequence ID" value="NZ_JAUFQS010000012.1"/>
</dbReference>
<feature type="coiled-coil region" evidence="1">
    <location>
        <begin position="95"/>
        <end position="132"/>
    </location>
</feature>
<sequence length="148" mass="17841">MISFSVKTHKEGTRYKKHHLFALSRGYNTGRPLKEPCPNCFVILMESEDDCQKMYFLLDGLWRRQVFRMQLIGSVIPYIRVHEFTKTIIAFWKQIHENEDRVKRLMDAFNSLERLEKHNAEFMRLLSKYRDMAYVKVFDLDKVNLFGR</sequence>
<dbReference type="InterPro" id="IPR054223">
    <property type="entry name" value="DUF6943"/>
</dbReference>
<dbReference type="Pfam" id="PF22105">
    <property type="entry name" value="DUF6943"/>
    <property type="match status" value="1"/>
</dbReference>
<keyword evidence="3" id="KW-1185">Reference proteome</keyword>
<organism evidence="2 3">
    <name type="scientific">Cyclobacterium jeungdonense</name>
    <dbReference type="NCBI Taxonomy" id="708087"/>
    <lineage>
        <taxon>Bacteria</taxon>
        <taxon>Pseudomonadati</taxon>
        <taxon>Bacteroidota</taxon>
        <taxon>Cytophagia</taxon>
        <taxon>Cytophagales</taxon>
        <taxon>Cyclobacteriaceae</taxon>
        <taxon>Cyclobacterium</taxon>
    </lineage>
</organism>